<evidence type="ECO:0000313" key="3">
    <source>
        <dbReference type="Proteomes" id="UP000199063"/>
    </source>
</evidence>
<organism evidence="2 3">
    <name type="scientific">Streptomyces wuyuanensis</name>
    <dbReference type="NCBI Taxonomy" id="1196353"/>
    <lineage>
        <taxon>Bacteria</taxon>
        <taxon>Bacillati</taxon>
        <taxon>Actinomycetota</taxon>
        <taxon>Actinomycetes</taxon>
        <taxon>Kitasatosporales</taxon>
        <taxon>Streptomycetaceae</taxon>
        <taxon>Streptomyces</taxon>
    </lineage>
</organism>
<dbReference type="STRING" id="1196353.SAMN05444921_12156"/>
<dbReference type="Gene3D" id="1.10.10.10">
    <property type="entry name" value="Winged helix-like DNA-binding domain superfamily/Winged helix DNA-binding domain"/>
    <property type="match status" value="1"/>
</dbReference>
<dbReference type="RefSeq" id="WP_167746097.1">
    <property type="nucleotide sequence ID" value="NZ_FNHI01000021.1"/>
</dbReference>
<name>A0A1G9ZBY8_9ACTN</name>
<dbReference type="InterPro" id="IPR000792">
    <property type="entry name" value="Tscrpt_reg_LuxR_C"/>
</dbReference>
<dbReference type="PROSITE" id="PS50043">
    <property type="entry name" value="HTH_LUXR_2"/>
    <property type="match status" value="1"/>
</dbReference>
<protein>
    <submittedName>
        <fullName evidence="2">Regulatory protein, luxR family</fullName>
    </submittedName>
</protein>
<dbReference type="GeneID" id="40832638"/>
<dbReference type="InterPro" id="IPR036388">
    <property type="entry name" value="WH-like_DNA-bd_sf"/>
</dbReference>
<dbReference type="SUPFAM" id="SSF46894">
    <property type="entry name" value="C-terminal effector domain of the bipartite response regulators"/>
    <property type="match status" value="1"/>
</dbReference>
<evidence type="ECO:0000259" key="1">
    <source>
        <dbReference type="PROSITE" id="PS50043"/>
    </source>
</evidence>
<keyword evidence="3" id="KW-1185">Reference proteome</keyword>
<accession>A0A1G9ZBY8</accession>
<evidence type="ECO:0000313" key="2">
    <source>
        <dbReference type="EMBL" id="SDN18431.1"/>
    </source>
</evidence>
<proteinExistence type="predicted"/>
<dbReference type="Proteomes" id="UP000199063">
    <property type="component" value="Unassembled WGS sequence"/>
</dbReference>
<dbReference type="Pfam" id="PF00196">
    <property type="entry name" value="GerE"/>
    <property type="match status" value="1"/>
</dbReference>
<dbReference type="SMART" id="SM00421">
    <property type="entry name" value="HTH_LUXR"/>
    <property type="match status" value="1"/>
</dbReference>
<reference evidence="3" key="1">
    <citation type="submission" date="2016-10" db="EMBL/GenBank/DDBJ databases">
        <authorList>
            <person name="Varghese N."/>
            <person name="Submissions S."/>
        </authorList>
    </citation>
    <scope>NUCLEOTIDE SEQUENCE [LARGE SCALE GENOMIC DNA]</scope>
    <source>
        <strain evidence="3">CGMCC 4.7042</strain>
    </source>
</reference>
<gene>
    <name evidence="2" type="ORF">SAMN05444921_12156</name>
</gene>
<dbReference type="GO" id="GO:0003677">
    <property type="term" value="F:DNA binding"/>
    <property type="evidence" value="ECO:0007669"/>
    <property type="project" value="InterPro"/>
</dbReference>
<dbReference type="InterPro" id="IPR016032">
    <property type="entry name" value="Sig_transdc_resp-reg_C-effctor"/>
</dbReference>
<dbReference type="GO" id="GO:0006355">
    <property type="term" value="P:regulation of DNA-templated transcription"/>
    <property type="evidence" value="ECO:0007669"/>
    <property type="project" value="InterPro"/>
</dbReference>
<dbReference type="AlphaFoldDB" id="A0A1G9ZBY8"/>
<dbReference type="EMBL" id="FNHI01000021">
    <property type="protein sequence ID" value="SDN18431.1"/>
    <property type="molecule type" value="Genomic_DNA"/>
</dbReference>
<sequence>MTAPLLTDHQLRILELVAAGHTHAEIADELVLTHKGLTAAVNRVLAKLSARNAPHAVLLACRAGLLDGKPRRHGDHAGFAAHVYRGEDPWACTEGCPEGERAYRAERRRARREAKAAAA</sequence>
<feature type="domain" description="HTH luxR-type" evidence="1">
    <location>
        <begin position="1"/>
        <end position="64"/>
    </location>
</feature>